<dbReference type="STRING" id="1189325.SAMN04488119_101522"/>
<reference evidence="3 4" key="1">
    <citation type="submission" date="2016-12" db="EMBL/GenBank/DDBJ databases">
        <authorList>
            <person name="Song W.-J."/>
            <person name="Kurnit D.M."/>
        </authorList>
    </citation>
    <scope>NUCLEOTIDE SEQUENCE [LARGE SCALE GENOMIC DNA]</scope>
    <source>
        <strain evidence="3 4">CGMCC 1.10808</strain>
    </source>
</reference>
<keyword evidence="2" id="KW-0732">Signal</keyword>
<evidence type="ECO:0000256" key="2">
    <source>
        <dbReference type="SAM" id="SignalP"/>
    </source>
</evidence>
<organism evidence="3 4">
    <name type="scientific">Oceanicella actignis</name>
    <dbReference type="NCBI Taxonomy" id="1189325"/>
    <lineage>
        <taxon>Bacteria</taxon>
        <taxon>Pseudomonadati</taxon>
        <taxon>Pseudomonadota</taxon>
        <taxon>Alphaproteobacteria</taxon>
        <taxon>Rhodobacterales</taxon>
        <taxon>Paracoccaceae</taxon>
        <taxon>Oceanicella</taxon>
    </lineage>
</organism>
<dbReference type="InterPro" id="IPR006311">
    <property type="entry name" value="TAT_signal"/>
</dbReference>
<evidence type="ECO:0000256" key="1">
    <source>
        <dbReference type="SAM" id="MobiDB-lite"/>
    </source>
</evidence>
<evidence type="ECO:0000313" key="3">
    <source>
        <dbReference type="EMBL" id="SHN74759.1"/>
    </source>
</evidence>
<feature type="chain" id="PRO_5009929539" evidence="2">
    <location>
        <begin position="30"/>
        <end position="281"/>
    </location>
</feature>
<evidence type="ECO:0000313" key="4">
    <source>
        <dbReference type="Proteomes" id="UP000184066"/>
    </source>
</evidence>
<accession>A0A1M7TVI9</accession>
<feature type="compositionally biased region" description="Low complexity" evidence="1">
    <location>
        <begin position="235"/>
        <end position="245"/>
    </location>
</feature>
<dbReference type="Proteomes" id="UP000184066">
    <property type="component" value="Unassembled WGS sequence"/>
</dbReference>
<feature type="signal peptide" evidence="2">
    <location>
        <begin position="1"/>
        <end position="29"/>
    </location>
</feature>
<dbReference type="AlphaFoldDB" id="A0A1M7TVI9"/>
<dbReference type="RefSeq" id="WP_072748170.1">
    <property type="nucleotide sequence ID" value="NZ_FOHL01000001.1"/>
</dbReference>
<keyword evidence="4" id="KW-1185">Reference proteome</keyword>
<proteinExistence type="predicted"/>
<name>A0A1M7TVI9_9RHOB</name>
<feature type="region of interest" description="Disordered" evidence="1">
    <location>
        <begin position="235"/>
        <end position="281"/>
    </location>
</feature>
<dbReference type="EMBL" id="FRDL01000010">
    <property type="protein sequence ID" value="SHN74759.1"/>
    <property type="molecule type" value="Genomic_DNA"/>
</dbReference>
<dbReference type="PROSITE" id="PS51318">
    <property type="entry name" value="TAT"/>
    <property type="match status" value="1"/>
</dbReference>
<sequence>MHDHHGRRRLRAAAAAAALTAAAFVWGCAAPPPGAPGRGGAPAADPALLTAGGARVRIDPPEGFCLDPASAVSGPQGAFVMMQGCGDDDERPAQVLLVSLGAGPIFAAPEQDRAARAAALDALEAFVQTPEGRVSAGMGGPADRVEILAMRRAGDSLFVLVRDEENPFARAMGERFWRAFTQLGGRAAVVSSGVFGAGPLDDDRLLIRLARAVVALKRANGDPISADERELAEAEAAPAMRPAPDSIADSIAVPASRPARRTVAGRGGPPAAPMPRARPAV</sequence>
<gene>
    <name evidence="3" type="ORF">SAMN05216200_110102</name>
</gene>
<protein>
    <submittedName>
        <fullName evidence="3">Uncharacterized protein</fullName>
    </submittedName>
</protein>